<dbReference type="EMBL" id="JBBNAF010000001">
    <property type="protein sequence ID" value="KAK9169177.1"/>
    <property type="molecule type" value="Genomic_DNA"/>
</dbReference>
<feature type="compositionally biased region" description="Pro residues" evidence="1">
    <location>
        <begin position="245"/>
        <end position="255"/>
    </location>
</feature>
<sequence>MVVYVASARADQICHPPPIAASVATVAHRRRHVTPPAACSPQPVTASTSRRVPRRREPESSRRGRRVNPAAASPVLNQSPRLPLLLRDLRLSDIVHQIRACHHQIRAVQRSAIPAPAPAAPSPASPAPPPPPPLPASSRSPPTPLARFAPCLHITTGSRRLLAHARAFPGPISPTSTIRPLLPASARANSRRRLLASAARHPDLVHSALHSPQTLAADARPSRSAPSTRLPPPTRCYRAVQHQPSRPPDPRPPLASHPDPHQCPPVARSASRTEICAPRRCTGSRPPLDPPARRHLPRRLRRIAEEARVATAAVHRCDPREICRRCFAPDLLPPLLDPPDPPHRQPDPPHRRR</sequence>
<feature type="compositionally biased region" description="Pro residues" evidence="1">
    <location>
        <begin position="115"/>
        <end position="135"/>
    </location>
</feature>
<feature type="region of interest" description="Disordered" evidence="1">
    <location>
        <begin position="114"/>
        <end position="143"/>
    </location>
</feature>
<dbReference type="AlphaFoldDB" id="A0AAP0Q656"/>
<feature type="region of interest" description="Disordered" evidence="1">
    <location>
        <begin position="214"/>
        <end position="293"/>
    </location>
</feature>
<feature type="region of interest" description="Disordered" evidence="1">
    <location>
        <begin position="331"/>
        <end position="353"/>
    </location>
</feature>
<organism evidence="2 3">
    <name type="scientific">Stephania yunnanensis</name>
    <dbReference type="NCBI Taxonomy" id="152371"/>
    <lineage>
        <taxon>Eukaryota</taxon>
        <taxon>Viridiplantae</taxon>
        <taxon>Streptophyta</taxon>
        <taxon>Embryophyta</taxon>
        <taxon>Tracheophyta</taxon>
        <taxon>Spermatophyta</taxon>
        <taxon>Magnoliopsida</taxon>
        <taxon>Ranunculales</taxon>
        <taxon>Menispermaceae</taxon>
        <taxon>Menispermoideae</taxon>
        <taxon>Cissampelideae</taxon>
        <taxon>Stephania</taxon>
    </lineage>
</organism>
<accession>A0AAP0Q656</accession>
<proteinExistence type="predicted"/>
<evidence type="ECO:0000256" key="1">
    <source>
        <dbReference type="SAM" id="MobiDB-lite"/>
    </source>
</evidence>
<keyword evidence="3" id="KW-1185">Reference proteome</keyword>
<evidence type="ECO:0000313" key="2">
    <source>
        <dbReference type="EMBL" id="KAK9169177.1"/>
    </source>
</evidence>
<feature type="compositionally biased region" description="Basic and acidic residues" evidence="1">
    <location>
        <begin position="340"/>
        <end position="353"/>
    </location>
</feature>
<dbReference type="Proteomes" id="UP001420932">
    <property type="component" value="Unassembled WGS sequence"/>
</dbReference>
<feature type="region of interest" description="Disordered" evidence="1">
    <location>
        <begin position="32"/>
        <end position="75"/>
    </location>
</feature>
<name>A0AAP0Q656_9MAGN</name>
<comment type="caution">
    <text evidence="2">The sequence shown here is derived from an EMBL/GenBank/DDBJ whole genome shotgun (WGS) entry which is preliminary data.</text>
</comment>
<protein>
    <submittedName>
        <fullName evidence="2">Uncharacterized protein</fullName>
    </submittedName>
</protein>
<gene>
    <name evidence="2" type="ORF">Syun_001317</name>
</gene>
<reference evidence="2 3" key="1">
    <citation type="submission" date="2024-01" db="EMBL/GenBank/DDBJ databases">
        <title>Genome assemblies of Stephania.</title>
        <authorList>
            <person name="Yang L."/>
        </authorList>
    </citation>
    <scope>NUCLEOTIDE SEQUENCE [LARGE SCALE GENOMIC DNA]</scope>
    <source>
        <strain evidence="2">YNDBR</strain>
        <tissue evidence="2">Leaf</tissue>
    </source>
</reference>
<feature type="compositionally biased region" description="Low complexity" evidence="1">
    <location>
        <begin position="215"/>
        <end position="228"/>
    </location>
</feature>
<evidence type="ECO:0000313" key="3">
    <source>
        <dbReference type="Proteomes" id="UP001420932"/>
    </source>
</evidence>